<evidence type="ECO:0000256" key="4">
    <source>
        <dbReference type="ARBA" id="ARBA00023242"/>
    </source>
</evidence>
<evidence type="ECO:0000256" key="6">
    <source>
        <dbReference type="SAM" id="MobiDB-lite"/>
    </source>
</evidence>
<feature type="domain" description="T-box" evidence="7">
    <location>
        <begin position="51"/>
        <end position="234"/>
    </location>
</feature>
<evidence type="ECO:0000313" key="9">
    <source>
        <dbReference type="Proteomes" id="UP001591681"/>
    </source>
</evidence>
<evidence type="ECO:0000256" key="3">
    <source>
        <dbReference type="ARBA" id="ARBA00023163"/>
    </source>
</evidence>
<dbReference type="GO" id="GO:0005634">
    <property type="term" value="C:nucleus"/>
    <property type="evidence" value="ECO:0007669"/>
    <property type="project" value="UniProtKB-SubCell"/>
</dbReference>
<dbReference type="SMART" id="SM00425">
    <property type="entry name" value="TBOX"/>
    <property type="match status" value="1"/>
</dbReference>
<feature type="region of interest" description="Disordered" evidence="6">
    <location>
        <begin position="325"/>
        <end position="374"/>
    </location>
</feature>
<feature type="compositionally biased region" description="Acidic residues" evidence="6">
    <location>
        <begin position="300"/>
        <end position="311"/>
    </location>
</feature>
<feature type="compositionally biased region" description="Low complexity" evidence="6">
    <location>
        <begin position="13"/>
        <end position="28"/>
    </location>
</feature>
<evidence type="ECO:0000259" key="7">
    <source>
        <dbReference type="PROSITE" id="PS50252"/>
    </source>
</evidence>
<feature type="region of interest" description="Disordered" evidence="6">
    <location>
        <begin position="230"/>
        <end position="312"/>
    </location>
</feature>
<dbReference type="InterPro" id="IPR008967">
    <property type="entry name" value="p53-like_TF_DNA-bd_sf"/>
</dbReference>
<comment type="subcellular location">
    <subcellularLocation>
        <location evidence="5">Nucleus</location>
    </subcellularLocation>
</comment>
<evidence type="ECO:0000256" key="2">
    <source>
        <dbReference type="ARBA" id="ARBA00023125"/>
    </source>
</evidence>
<gene>
    <name evidence="8" type="ORF">ACEWY4_021982</name>
</gene>
<keyword evidence="9" id="KW-1185">Reference proteome</keyword>
<protein>
    <recommendedName>
        <fullName evidence="7">T-box domain-containing protein</fullName>
    </recommendedName>
</protein>
<dbReference type="InterPro" id="IPR001699">
    <property type="entry name" value="TF_T-box"/>
</dbReference>
<dbReference type="PROSITE" id="PS50252">
    <property type="entry name" value="TBOX_3"/>
    <property type="match status" value="1"/>
</dbReference>
<dbReference type="PANTHER" id="PTHR11267">
    <property type="entry name" value="T-BOX PROTEIN-RELATED"/>
    <property type="match status" value="1"/>
</dbReference>
<feature type="compositionally biased region" description="Acidic residues" evidence="6">
    <location>
        <begin position="1"/>
        <end position="12"/>
    </location>
</feature>
<feature type="compositionally biased region" description="Low complexity" evidence="6">
    <location>
        <begin position="363"/>
        <end position="373"/>
    </location>
</feature>
<dbReference type="GO" id="GO:0003677">
    <property type="term" value="F:DNA binding"/>
    <property type="evidence" value="ECO:0007669"/>
    <property type="project" value="UniProtKB-UniRule"/>
</dbReference>
<keyword evidence="2 5" id="KW-0238">DNA-binding</keyword>
<keyword evidence="3" id="KW-0804">Transcription</keyword>
<feature type="region of interest" description="Disordered" evidence="6">
    <location>
        <begin position="1"/>
        <end position="45"/>
    </location>
</feature>
<feature type="compositionally biased region" description="Basic residues" evidence="6">
    <location>
        <begin position="347"/>
        <end position="357"/>
    </location>
</feature>
<dbReference type="AlphaFoldDB" id="A0ABD1J5S2"/>
<name>A0ABD1J5S2_9TELE</name>
<evidence type="ECO:0000256" key="1">
    <source>
        <dbReference type="ARBA" id="ARBA00023015"/>
    </source>
</evidence>
<reference evidence="8 9" key="1">
    <citation type="submission" date="2024-09" db="EMBL/GenBank/DDBJ databases">
        <title>A chromosome-level genome assembly of Gray's grenadier anchovy, Coilia grayii.</title>
        <authorList>
            <person name="Fu Z."/>
        </authorList>
    </citation>
    <scope>NUCLEOTIDE SEQUENCE [LARGE SCALE GENOMIC DNA]</scope>
    <source>
        <strain evidence="8">G4</strain>
        <tissue evidence="8">Muscle</tissue>
    </source>
</reference>
<dbReference type="PRINTS" id="PR00937">
    <property type="entry name" value="TBOX"/>
</dbReference>
<evidence type="ECO:0000256" key="5">
    <source>
        <dbReference type="PROSITE-ProRule" id="PRU00201"/>
    </source>
</evidence>
<dbReference type="Proteomes" id="UP001591681">
    <property type="component" value="Unassembled WGS sequence"/>
</dbReference>
<comment type="caution">
    <text evidence="8">The sequence shown here is derived from an EMBL/GenBank/DDBJ whole genome shotgun (WGS) entry which is preliminary data.</text>
</comment>
<keyword evidence="1" id="KW-0805">Transcription regulation</keyword>
<dbReference type="Gene3D" id="2.60.40.820">
    <property type="entry name" value="Transcription factor, T-box"/>
    <property type="match status" value="1"/>
</dbReference>
<accession>A0ABD1J5S2</accession>
<dbReference type="PANTHER" id="PTHR11267:SF32">
    <property type="entry name" value="MAX GENE-ASSOCIATED PROTEIN"/>
    <property type="match status" value="1"/>
</dbReference>
<dbReference type="SUPFAM" id="SSF49417">
    <property type="entry name" value="p53-like transcription factors"/>
    <property type="match status" value="1"/>
</dbReference>
<sequence length="509" mass="55508">MASSGDEDEEMDSSASSSSSPHPGFGSPRTHTQEAMEPHRKRATPKIHVTLTNASLWQEFHSVGTEMYVNKVGRRMFPFCSYELTGLDPHRLYFLILTFPPVDEYRYRWGAKGWIRISTNQEHEAGGDIFTHPSSPAPGSRWMQPPVRFCTVKLTNDTSNEDGMVVLQSNHRYIPLLHVVPFDPSMGNTVDIDDPETQTFMFPETEFYAVTCYQNPKCSRLKIQHNPFASNQRRESAPPGGAQERSVLHGGGMKRAKKRRSLPAAGQGASPALKKKPNQARGLVCDETMFTSSSSTASSSEEENGCQDEDYNPLNATNRISCSQKQAPTRLTSGPSTSKVSAPLVPKRGRGRPRKRQPPVPLKPLKTPPSKSSINAVVMPGAAMTSTVAMATVSEPEPSDVLRELAVDDVEGLLFVSFPTKRDSSSSTLFIYATFITTTFIITPSPTPIISASSIPYPTFSTSITTTLIPSPTSAITVPFSTLITCSASTCCTTCATAPSLIIYVITVT</sequence>
<dbReference type="Pfam" id="PF00907">
    <property type="entry name" value="T-box"/>
    <property type="match status" value="1"/>
</dbReference>
<organism evidence="8 9">
    <name type="scientific">Coilia grayii</name>
    <name type="common">Gray's grenadier anchovy</name>
    <dbReference type="NCBI Taxonomy" id="363190"/>
    <lineage>
        <taxon>Eukaryota</taxon>
        <taxon>Metazoa</taxon>
        <taxon>Chordata</taxon>
        <taxon>Craniata</taxon>
        <taxon>Vertebrata</taxon>
        <taxon>Euteleostomi</taxon>
        <taxon>Actinopterygii</taxon>
        <taxon>Neopterygii</taxon>
        <taxon>Teleostei</taxon>
        <taxon>Clupei</taxon>
        <taxon>Clupeiformes</taxon>
        <taxon>Clupeoidei</taxon>
        <taxon>Engraulidae</taxon>
        <taxon>Coilinae</taxon>
        <taxon>Coilia</taxon>
    </lineage>
</organism>
<feature type="compositionally biased region" description="Basic residues" evidence="6">
    <location>
        <begin position="252"/>
        <end position="261"/>
    </location>
</feature>
<proteinExistence type="predicted"/>
<dbReference type="InterPro" id="IPR046360">
    <property type="entry name" value="T-box_DNA-bd"/>
</dbReference>
<dbReference type="EMBL" id="JBHFQA010000019">
    <property type="protein sequence ID" value="KAL2082164.1"/>
    <property type="molecule type" value="Genomic_DNA"/>
</dbReference>
<feature type="compositionally biased region" description="Polar residues" evidence="6">
    <location>
        <begin position="325"/>
        <end position="340"/>
    </location>
</feature>
<comment type="caution">
    <text evidence="5">Lacks conserved residue(s) required for the propagation of feature annotation.</text>
</comment>
<evidence type="ECO:0000313" key="8">
    <source>
        <dbReference type="EMBL" id="KAL2082164.1"/>
    </source>
</evidence>
<keyword evidence="4 5" id="KW-0539">Nucleus</keyword>
<dbReference type="InterPro" id="IPR036960">
    <property type="entry name" value="T-box_sf"/>
</dbReference>